<comment type="caution">
    <text evidence="5">The sequence shown here is derived from an EMBL/GenBank/DDBJ whole genome shotgun (WGS) entry which is preliminary data.</text>
</comment>
<evidence type="ECO:0000256" key="3">
    <source>
        <dbReference type="ARBA" id="ARBA00023194"/>
    </source>
</evidence>
<dbReference type="InterPro" id="IPR003819">
    <property type="entry name" value="TauD/TfdA-like"/>
</dbReference>
<keyword evidence="5" id="KW-0223">Dioxygenase</keyword>
<dbReference type="Gene3D" id="3.60.130.10">
    <property type="entry name" value="Clavaminate synthase-like"/>
    <property type="match status" value="1"/>
</dbReference>
<evidence type="ECO:0000256" key="1">
    <source>
        <dbReference type="ARBA" id="ARBA00001954"/>
    </source>
</evidence>
<dbReference type="Pfam" id="PF02668">
    <property type="entry name" value="TauD"/>
    <property type="match status" value="1"/>
</dbReference>
<gene>
    <name evidence="5" type="ORF">CBI31_00975</name>
</gene>
<dbReference type="SUPFAM" id="SSF51197">
    <property type="entry name" value="Clavaminate synthase-like"/>
    <property type="match status" value="1"/>
</dbReference>
<proteinExistence type="predicted"/>
<dbReference type="GO" id="GO:0016706">
    <property type="term" value="F:2-oxoglutarate-dependent dioxygenase activity"/>
    <property type="evidence" value="ECO:0007669"/>
    <property type="project" value="UniProtKB-ARBA"/>
</dbReference>
<protein>
    <submittedName>
        <fullName evidence="5">Taurine catabolism dioxygenase TauD</fullName>
    </submittedName>
</protein>
<organism evidence="5 6">
    <name type="scientific">Polynucleobacter campilacus</name>
    <dbReference type="NCBI Taxonomy" id="1743163"/>
    <lineage>
        <taxon>Bacteria</taxon>
        <taxon>Pseudomonadati</taxon>
        <taxon>Pseudomonadota</taxon>
        <taxon>Betaproteobacteria</taxon>
        <taxon>Burkholderiales</taxon>
        <taxon>Burkholderiaceae</taxon>
        <taxon>Polynucleobacter</taxon>
    </lineage>
</organism>
<sequence>MNALMPKLQVPKAIAGPAAWNGQELQKDTSWILEWTQDEIRELIEAGSYFLSLNKPLEQISPKYFPLASLSKKIKEFSNELLFGRGFLLIRGLPVDQLDLKLSATIYLGIGSHIGSLRSSNAKGHLLGHVKDQGVDIKNKDVRFYQTNKKLDFHTDSADLVALLCLQKAKSGGESYIASSISLYNEVALRRPDLVEALFMPYPTDRRGEIPDGYDPWYSMPIFTWFEDQLTCTYIRQYIDSAQNNFPDAPRLKLEQVDVMDLMDEILAERKVVLSMEFEPGDIQILNNHLILHSRSDFENWPEPERHRHLLRLWIAPNNARSLPEYYIPRWGSTTKGDRGGIIVPGTQLSVELNSL</sequence>
<dbReference type="PANTHER" id="PTHR10696">
    <property type="entry name" value="GAMMA-BUTYROBETAINE HYDROXYLASE-RELATED"/>
    <property type="match status" value="1"/>
</dbReference>
<evidence type="ECO:0000313" key="5">
    <source>
        <dbReference type="EMBL" id="OWS70851.1"/>
    </source>
</evidence>
<comment type="cofactor">
    <cofactor evidence="1">
        <name>Fe(2+)</name>
        <dbReference type="ChEBI" id="CHEBI:29033"/>
    </cofactor>
</comment>
<evidence type="ECO:0000313" key="6">
    <source>
        <dbReference type="Proteomes" id="UP000197528"/>
    </source>
</evidence>
<evidence type="ECO:0000256" key="2">
    <source>
        <dbReference type="ARBA" id="ARBA00023002"/>
    </source>
</evidence>
<dbReference type="OrthoDB" id="753054at2"/>
<evidence type="ECO:0000259" key="4">
    <source>
        <dbReference type="Pfam" id="PF02668"/>
    </source>
</evidence>
<keyword evidence="3" id="KW-0045">Antibiotic biosynthesis</keyword>
<dbReference type="InterPro" id="IPR050411">
    <property type="entry name" value="AlphaKG_dependent_hydroxylases"/>
</dbReference>
<dbReference type="Proteomes" id="UP000197528">
    <property type="component" value="Unassembled WGS sequence"/>
</dbReference>
<feature type="domain" description="TauD/TfdA-like" evidence="4">
    <location>
        <begin position="55"/>
        <end position="314"/>
    </location>
</feature>
<keyword evidence="6" id="KW-1185">Reference proteome</keyword>
<dbReference type="EMBL" id="NGUP01000001">
    <property type="protein sequence ID" value="OWS70851.1"/>
    <property type="molecule type" value="Genomic_DNA"/>
</dbReference>
<dbReference type="PANTHER" id="PTHR10696:SF56">
    <property type="entry name" value="TAUD_TFDA-LIKE DOMAIN-CONTAINING PROTEIN"/>
    <property type="match status" value="1"/>
</dbReference>
<keyword evidence="2" id="KW-0560">Oxidoreductase</keyword>
<dbReference type="GO" id="GO:0017000">
    <property type="term" value="P:antibiotic biosynthetic process"/>
    <property type="evidence" value="ECO:0007669"/>
    <property type="project" value="UniProtKB-KW"/>
</dbReference>
<accession>A0A254Q212</accession>
<name>A0A254Q212_9BURK</name>
<reference evidence="5 6" key="1">
    <citation type="submission" date="2017-05" db="EMBL/GenBank/DDBJ databases">
        <title>Genome of Polynucleobacter sp. MWH-Feld-100.</title>
        <authorList>
            <person name="Hahn M.W."/>
        </authorList>
    </citation>
    <scope>NUCLEOTIDE SEQUENCE [LARGE SCALE GENOMIC DNA]</scope>
    <source>
        <strain evidence="5 6">MWH-Feld-100</strain>
    </source>
</reference>
<dbReference type="InterPro" id="IPR042098">
    <property type="entry name" value="TauD-like_sf"/>
</dbReference>
<dbReference type="AlphaFoldDB" id="A0A254Q212"/>